<comment type="caution">
    <text evidence="12">The sequence shown here is derived from an EMBL/GenBank/DDBJ whole genome shotgun (WGS) entry which is preliminary data.</text>
</comment>
<dbReference type="FunFam" id="3.40.50.261:FF:000001">
    <property type="entry name" value="Succinate--CoA ligase [ADP-forming] subunit beta"/>
    <property type="match status" value="1"/>
</dbReference>
<accession>A0A2P2E6B8</accession>
<dbReference type="GO" id="GO:0042709">
    <property type="term" value="C:succinate-CoA ligase complex"/>
    <property type="evidence" value="ECO:0007669"/>
    <property type="project" value="TreeGrafter"/>
</dbReference>
<comment type="similarity">
    <text evidence="1 10">Belongs to the succinate/malate CoA ligase beta subunit family.</text>
</comment>
<evidence type="ECO:0000259" key="11">
    <source>
        <dbReference type="PROSITE" id="PS50975"/>
    </source>
</evidence>
<dbReference type="GO" id="GO:0006099">
    <property type="term" value="P:tricarboxylic acid cycle"/>
    <property type="evidence" value="ECO:0007669"/>
    <property type="project" value="UniProtKB-UniRule"/>
</dbReference>
<evidence type="ECO:0000256" key="3">
    <source>
        <dbReference type="ARBA" id="ARBA00022598"/>
    </source>
</evidence>
<comment type="subunit">
    <text evidence="10">Heterotetramer of two alpha and two beta subunits.</text>
</comment>
<comment type="catalytic activity">
    <reaction evidence="10">
        <text>GTP + succinate + CoA = succinyl-CoA + GDP + phosphate</text>
        <dbReference type="Rhea" id="RHEA:22120"/>
        <dbReference type="ChEBI" id="CHEBI:30031"/>
        <dbReference type="ChEBI" id="CHEBI:37565"/>
        <dbReference type="ChEBI" id="CHEBI:43474"/>
        <dbReference type="ChEBI" id="CHEBI:57287"/>
        <dbReference type="ChEBI" id="CHEBI:57292"/>
        <dbReference type="ChEBI" id="CHEBI:58189"/>
    </reaction>
</comment>
<evidence type="ECO:0000256" key="1">
    <source>
        <dbReference type="ARBA" id="ARBA00009182"/>
    </source>
</evidence>
<dbReference type="GO" id="GO:0004775">
    <property type="term" value="F:succinate-CoA ligase (ADP-forming) activity"/>
    <property type="evidence" value="ECO:0007669"/>
    <property type="project" value="UniProtKB-UniRule"/>
</dbReference>
<feature type="binding site" evidence="10">
    <location>
        <position position="46"/>
    </location>
    <ligand>
        <name>ATP</name>
        <dbReference type="ChEBI" id="CHEBI:30616"/>
    </ligand>
</feature>
<evidence type="ECO:0000256" key="7">
    <source>
        <dbReference type="ARBA" id="ARBA00022842"/>
    </source>
</evidence>
<dbReference type="InterPro" id="IPR013650">
    <property type="entry name" value="ATP-grasp_succ-CoA_synth-type"/>
</dbReference>
<dbReference type="SUPFAM" id="SSF56059">
    <property type="entry name" value="Glutathione synthetase ATP-binding domain-like"/>
    <property type="match status" value="1"/>
</dbReference>
<keyword evidence="5 10" id="KW-0547">Nucleotide-binding</keyword>
<dbReference type="Pfam" id="PF00549">
    <property type="entry name" value="Ligase_CoA"/>
    <property type="match status" value="1"/>
</dbReference>
<keyword evidence="2 10" id="KW-0816">Tricarboxylic acid cycle</keyword>
<dbReference type="NCBIfam" id="NF001913">
    <property type="entry name" value="PRK00696.1"/>
    <property type="match status" value="1"/>
</dbReference>
<comment type="catalytic activity">
    <reaction evidence="8">
        <text>(S)-malate + ATP + CoA = (S)-malyl-CoA + ADP + phosphate</text>
        <dbReference type="Rhea" id="RHEA:26193"/>
        <dbReference type="ChEBI" id="CHEBI:15589"/>
        <dbReference type="ChEBI" id="CHEBI:30616"/>
        <dbReference type="ChEBI" id="CHEBI:43474"/>
        <dbReference type="ChEBI" id="CHEBI:57287"/>
        <dbReference type="ChEBI" id="CHEBI:57317"/>
        <dbReference type="ChEBI" id="CHEBI:456216"/>
        <dbReference type="EC" id="6.2.1.9"/>
    </reaction>
</comment>
<evidence type="ECO:0000256" key="5">
    <source>
        <dbReference type="ARBA" id="ARBA00022741"/>
    </source>
</evidence>
<evidence type="ECO:0000256" key="4">
    <source>
        <dbReference type="ARBA" id="ARBA00022723"/>
    </source>
</evidence>
<dbReference type="EC" id="6.2.1.5" evidence="10"/>
<feature type="binding site" evidence="10">
    <location>
        <position position="112"/>
    </location>
    <ligand>
        <name>ATP</name>
        <dbReference type="ChEBI" id="CHEBI:30616"/>
    </ligand>
</feature>
<evidence type="ECO:0000313" key="12">
    <source>
        <dbReference type="EMBL" id="GBF56621.1"/>
    </source>
</evidence>
<reference evidence="12 13" key="1">
    <citation type="journal article" date="2018" name="Genome Announc.">
        <title>Draft Genome Sequence of "Candidatus Phycosocius bacilliformis," an Alphaproteobacterial Ectosymbiont of the Hydrocarbon-Producing Green Alga Botryococcus braunii.</title>
        <authorList>
            <person name="Tanabe Y."/>
            <person name="Yamaguchi H."/>
            <person name="Watanabe M.M."/>
        </authorList>
    </citation>
    <scope>NUCLEOTIDE SEQUENCE [LARGE SCALE GENOMIC DNA]</scope>
    <source>
        <strain evidence="12 13">BOTRYCO-2</strain>
    </source>
</reference>
<dbReference type="InterPro" id="IPR013815">
    <property type="entry name" value="ATP_grasp_subdomain_1"/>
</dbReference>
<dbReference type="InterPro" id="IPR017866">
    <property type="entry name" value="Succ-CoA_synthase_bsu_CS"/>
</dbReference>
<dbReference type="GO" id="GO:0006104">
    <property type="term" value="P:succinyl-CoA metabolic process"/>
    <property type="evidence" value="ECO:0007669"/>
    <property type="project" value="TreeGrafter"/>
</dbReference>
<comment type="catalytic activity">
    <reaction evidence="10">
        <text>succinate + ATP + CoA = succinyl-CoA + ADP + phosphate</text>
        <dbReference type="Rhea" id="RHEA:17661"/>
        <dbReference type="ChEBI" id="CHEBI:30031"/>
        <dbReference type="ChEBI" id="CHEBI:30616"/>
        <dbReference type="ChEBI" id="CHEBI:43474"/>
        <dbReference type="ChEBI" id="CHEBI:57287"/>
        <dbReference type="ChEBI" id="CHEBI:57292"/>
        <dbReference type="ChEBI" id="CHEBI:456216"/>
        <dbReference type="EC" id="6.2.1.5"/>
    </reaction>
</comment>
<dbReference type="UniPathway" id="UPA00223">
    <property type="reaction ID" value="UER00999"/>
</dbReference>
<dbReference type="PIRSF" id="PIRSF001554">
    <property type="entry name" value="SucCS_beta"/>
    <property type="match status" value="1"/>
</dbReference>
<evidence type="ECO:0000256" key="2">
    <source>
        <dbReference type="ARBA" id="ARBA00022532"/>
    </source>
</evidence>
<protein>
    <recommendedName>
        <fullName evidence="10">Succinate--CoA ligase [ADP-forming] subunit beta</fullName>
        <ecNumber evidence="10">6.2.1.5</ecNumber>
    </recommendedName>
    <alternativeName>
        <fullName evidence="10">Succinyl-CoA synthetase subunit beta</fullName>
        <shortName evidence="10">SCS-beta</shortName>
    </alternativeName>
</protein>
<dbReference type="GO" id="GO:0005524">
    <property type="term" value="F:ATP binding"/>
    <property type="evidence" value="ECO:0007669"/>
    <property type="project" value="UniProtKB-UniRule"/>
</dbReference>
<evidence type="ECO:0000256" key="10">
    <source>
        <dbReference type="HAMAP-Rule" id="MF_00558"/>
    </source>
</evidence>
<dbReference type="PANTHER" id="PTHR11815:SF10">
    <property type="entry name" value="SUCCINATE--COA LIGASE [GDP-FORMING] SUBUNIT BETA, MITOCHONDRIAL"/>
    <property type="match status" value="1"/>
</dbReference>
<keyword evidence="13" id="KW-1185">Reference proteome</keyword>
<dbReference type="Pfam" id="PF08442">
    <property type="entry name" value="ATP-grasp_2"/>
    <property type="match status" value="1"/>
</dbReference>
<organism evidence="12 13">
    <name type="scientific">Candidatus Phycosocius bacilliformis</name>
    <dbReference type="NCBI Taxonomy" id="1445552"/>
    <lineage>
        <taxon>Bacteria</taxon>
        <taxon>Pseudomonadati</taxon>
        <taxon>Pseudomonadota</taxon>
        <taxon>Alphaproteobacteria</taxon>
        <taxon>Caulobacterales</taxon>
        <taxon>Caulobacterales incertae sedis</taxon>
        <taxon>Candidatus Phycosocius</taxon>
    </lineage>
</organism>
<keyword evidence="7 10" id="KW-0460">Magnesium</keyword>
<keyword evidence="6 10" id="KW-0067">ATP-binding</keyword>
<evidence type="ECO:0000256" key="6">
    <source>
        <dbReference type="ARBA" id="ARBA00022840"/>
    </source>
</evidence>
<dbReference type="FunFam" id="3.30.470.20:FF:000002">
    <property type="entry name" value="Succinate--CoA ligase [ADP-forming] subunit beta"/>
    <property type="match status" value="1"/>
</dbReference>
<dbReference type="OrthoDB" id="9802602at2"/>
<sequence length="400" mass="42052">MNVHEHQAKEVLAQYGLPVPPGIAAFSVDEAKAAAQKLGGSMWVVKSQIHAGGRGKGKFKELPPEAKGGVRLAFNLDEVAAHAKDMLGNTLVTVQTGPVGKQVQRLYIAGGADIDRELYLSVLVDRGTGRVAFVASEAGGMDIETVAHDTPEKISTIVIDPATGVTPANSAAVAKALNLNSDQADACHDLCVKLYTAFTKGDMEMCEINPLIVEKGTGKLVCLDAKMSFDSNAEFRHPEWAAMRDLSEEDDKEIEASKYDLAYIALDGTIGCMVNGAGLAMATMDIIKLYGEEPANFLDVGGGATREKVTAAFKIITADPAVKGILVNIFGGIMRCDVIAEGVVAAVTDVGLKVPLVVRLEGTNVELGKKILRDSGLAVVPADDLADAAQKIVAAVRKAA</sequence>
<dbReference type="SUPFAM" id="SSF52210">
    <property type="entry name" value="Succinyl-CoA synthetase domains"/>
    <property type="match status" value="1"/>
</dbReference>
<feature type="binding site" evidence="10">
    <location>
        <position position="275"/>
    </location>
    <ligand>
        <name>substrate</name>
        <note>ligand shared with subunit alpha</note>
    </ligand>
</feature>
<dbReference type="PROSITE" id="PS01217">
    <property type="entry name" value="SUCCINYL_COA_LIG_3"/>
    <property type="match status" value="1"/>
</dbReference>
<feature type="binding site" evidence="10">
    <location>
        <begin position="53"/>
        <end position="55"/>
    </location>
    <ligand>
        <name>ATP</name>
        <dbReference type="ChEBI" id="CHEBI:30616"/>
    </ligand>
</feature>
<keyword evidence="4 10" id="KW-0479">Metal-binding</keyword>
<dbReference type="InterPro" id="IPR011761">
    <property type="entry name" value="ATP-grasp"/>
</dbReference>
<dbReference type="PROSITE" id="PS50975">
    <property type="entry name" value="ATP_GRASP"/>
    <property type="match status" value="1"/>
</dbReference>
<dbReference type="RefSeq" id="WP_108983488.1">
    <property type="nucleotide sequence ID" value="NZ_BFBR01000001.1"/>
</dbReference>
<proteinExistence type="inferred from homology"/>
<dbReference type="InterPro" id="IPR016102">
    <property type="entry name" value="Succinyl-CoA_synth-like"/>
</dbReference>
<dbReference type="AlphaFoldDB" id="A0A2P2E6B8"/>
<dbReference type="Gene3D" id="3.30.470.20">
    <property type="entry name" value="ATP-grasp fold, B domain"/>
    <property type="match status" value="1"/>
</dbReference>
<dbReference type="EMBL" id="BFBR01000001">
    <property type="protein sequence ID" value="GBF56621.1"/>
    <property type="molecule type" value="Genomic_DNA"/>
</dbReference>
<dbReference type="FunFam" id="3.30.1490.20:FF:000002">
    <property type="entry name" value="Succinate--CoA ligase [ADP-forming] subunit beta"/>
    <property type="match status" value="1"/>
</dbReference>
<dbReference type="GO" id="GO:0005829">
    <property type="term" value="C:cytosol"/>
    <property type="evidence" value="ECO:0007669"/>
    <property type="project" value="TreeGrafter"/>
</dbReference>
<dbReference type="NCBIfam" id="TIGR01016">
    <property type="entry name" value="sucCoAbeta"/>
    <property type="match status" value="1"/>
</dbReference>
<feature type="binding site" evidence="10">
    <location>
        <position position="117"/>
    </location>
    <ligand>
        <name>ATP</name>
        <dbReference type="ChEBI" id="CHEBI:30616"/>
    </ligand>
</feature>
<dbReference type="PANTHER" id="PTHR11815">
    <property type="entry name" value="SUCCINYL-COA SYNTHETASE BETA CHAIN"/>
    <property type="match status" value="1"/>
</dbReference>
<feature type="binding site" evidence="10">
    <location>
        <position position="224"/>
    </location>
    <ligand>
        <name>Mg(2+)</name>
        <dbReference type="ChEBI" id="CHEBI:18420"/>
    </ligand>
</feature>
<dbReference type="InterPro" id="IPR005811">
    <property type="entry name" value="SUCC_ACL_C"/>
</dbReference>
<dbReference type="GO" id="GO:0004776">
    <property type="term" value="F:succinate-CoA ligase (GDP-forming) activity"/>
    <property type="evidence" value="ECO:0007669"/>
    <property type="project" value="RHEA"/>
</dbReference>
<comment type="pathway">
    <text evidence="10">Carbohydrate metabolism; tricarboxylic acid cycle; succinate from succinyl-CoA (ligase route): step 1/1.</text>
</comment>
<dbReference type="GO" id="GO:0050074">
    <property type="term" value="F:malate-CoA ligase activity"/>
    <property type="evidence" value="ECO:0007669"/>
    <property type="project" value="UniProtKB-EC"/>
</dbReference>
<dbReference type="InterPro" id="IPR005809">
    <property type="entry name" value="Succ_CoA_ligase-like_bsu"/>
</dbReference>
<evidence type="ECO:0000256" key="9">
    <source>
        <dbReference type="ARBA" id="ARBA00060690"/>
    </source>
</evidence>
<feature type="binding site" evidence="10">
    <location>
        <position position="209"/>
    </location>
    <ligand>
        <name>Mg(2+)</name>
        <dbReference type="ChEBI" id="CHEBI:18420"/>
    </ligand>
</feature>
<dbReference type="Gene3D" id="3.30.1490.20">
    <property type="entry name" value="ATP-grasp fold, A domain"/>
    <property type="match status" value="1"/>
</dbReference>
<name>A0A2P2E6B8_9PROT</name>
<dbReference type="GO" id="GO:0000287">
    <property type="term" value="F:magnesium ion binding"/>
    <property type="evidence" value="ECO:0007669"/>
    <property type="project" value="UniProtKB-UniRule"/>
</dbReference>
<keyword evidence="3 10" id="KW-0436">Ligase</keyword>
<evidence type="ECO:0000256" key="8">
    <source>
        <dbReference type="ARBA" id="ARBA00052241"/>
    </source>
</evidence>
<comment type="caution">
    <text evidence="10">Lacks conserved residue(s) required for the propagation of feature annotation.</text>
</comment>
<feature type="binding site" evidence="10">
    <location>
        <begin position="332"/>
        <end position="334"/>
    </location>
    <ligand>
        <name>substrate</name>
        <note>ligand shared with subunit alpha</note>
    </ligand>
</feature>
<dbReference type="Gene3D" id="3.40.50.261">
    <property type="entry name" value="Succinyl-CoA synthetase domains"/>
    <property type="match status" value="1"/>
</dbReference>
<comment type="cofactor">
    <cofactor evidence="10">
        <name>Mg(2+)</name>
        <dbReference type="ChEBI" id="CHEBI:18420"/>
    </cofactor>
    <text evidence="10">Binds 1 Mg(2+) ion per subunit.</text>
</comment>
<dbReference type="Proteomes" id="UP000245086">
    <property type="component" value="Unassembled WGS sequence"/>
</dbReference>
<evidence type="ECO:0000313" key="13">
    <source>
        <dbReference type="Proteomes" id="UP000245086"/>
    </source>
</evidence>
<dbReference type="HAMAP" id="MF_00558">
    <property type="entry name" value="Succ_CoA_beta"/>
    <property type="match status" value="1"/>
</dbReference>
<comment type="function">
    <text evidence="10">Succinyl-CoA synthetase functions in the citric acid cycle (TCA), coupling the hydrolysis of succinyl-CoA to the synthesis of either ATP or GTP and thus represents the only step of substrate-level phosphorylation in the TCA. The beta subunit provides nucleotide specificity of the enzyme and binds the substrate succinate, while the binding sites for coenzyme A and phosphate are found in the alpha subunit.</text>
</comment>
<gene>
    <name evidence="10 12" type="primary">sucC</name>
    <name evidence="12" type="ORF">PbB2_00278</name>
</gene>
<comment type="pathway">
    <text evidence="9">One-carbon metabolism; formaldehyde assimilation via serine pathway.</text>
</comment>
<feature type="domain" description="ATP-grasp" evidence="11">
    <location>
        <begin position="9"/>
        <end position="255"/>
    </location>
</feature>